<dbReference type="Proteomes" id="UP001174691">
    <property type="component" value="Unassembled WGS sequence"/>
</dbReference>
<sequence length="904" mass="99550">MSFRLAFPAPYREEEITLARLTSQRNARVAAGLEASPGDGSGDAVSQSMSPAPQKKKRVVLPDPVAFKFLEEDPSVTLIERKRVLQGYELYLVEQWACSRQSPTLVIVTYTGDPSHSAVVGVLGVPEDEKDWSPRLRIYFKAIQQYHARPKETEAGELMVTNLSSFPSALTVIAVPDGDIRKHRQIFIINEDLKRLGCSGRSGMTLSDPTPATQAKFLQLYKTSDRIPFFQCVLELVKMCQTALFIFGKLEQEYIDGLLCDVTETAINNWWTEIGSEYYNIEPTDGILGPTTVAALLGTLMGARNRLSYYGAPITKDVFDLDNMKKGIGTFQKAYKLERTRRLDRKTLLKLHNVTAKAAAGEGGWGVQKAVKSTVAEIGGKRGELVIGMVGGKEKAGIGDIETPDFDKFISLVYGEKPKWLWYGKARRTGSEAHDHSMSEASGLLFGKDSKEDMSSQTANRRTQSLPLDEEVEVKRKEDFSNVYFAPPPGSTTSMADSPGDKDAPRRTVFRSVAGKVSDARSGFGRIRDAVGSNLRGHVSRPSKDETSDAPWTATPSIATLAQSSAALSSPVLMSKAFTWKNKPEEYADAFKKERDAETAAVAAAHNTSEDCHPPAPTMVIRDAAKTLEDIPERRISGGIAPEAVPTEIHKELVDNDPSVPGSVVDESDLQGPVLEAERNSSIPVTYLQRRHTVNISSPPQDCCPNENRWPRRLSFSEAEDALLRWDAIVDLEDEVDTLDTFSALQQQHASAELARSLYASIASLQLEITPWVSSKLSGVEALDDAYARQQESLQTVYYQLSDAYQRLKVGSSEMLAEERAHLAEAVKDVEVLVAKLEYEINALVSKVKDVEDGVAGFEKQVEDVEARAAELKTVLETESWLHWAVRTLTGIGTGPNITREAAR</sequence>
<feature type="region of interest" description="Disordered" evidence="2">
    <location>
        <begin position="33"/>
        <end position="54"/>
    </location>
</feature>
<feature type="region of interest" description="Disordered" evidence="2">
    <location>
        <begin position="482"/>
        <end position="506"/>
    </location>
</feature>
<protein>
    <submittedName>
        <fullName evidence="4">Sin3 complex subunit</fullName>
    </submittedName>
</protein>
<comment type="caution">
    <text evidence="4">The sequence shown here is derived from an EMBL/GenBank/DDBJ whole genome shotgun (WGS) entry which is preliminary data.</text>
</comment>
<dbReference type="EMBL" id="JANBVN010000035">
    <property type="protein sequence ID" value="KAJ9158520.1"/>
    <property type="molecule type" value="Genomic_DNA"/>
</dbReference>
<dbReference type="AlphaFoldDB" id="A0AA38S950"/>
<dbReference type="InterPro" id="IPR038919">
    <property type="entry name" value="STB2/STB2"/>
</dbReference>
<dbReference type="InterPro" id="IPR059025">
    <property type="entry name" value="STB6_N"/>
</dbReference>
<dbReference type="PANTHER" id="PTHR31011:SF2">
    <property type="entry name" value="PROTEIN STB2-RELATED"/>
    <property type="match status" value="1"/>
</dbReference>
<feature type="domain" description="STB6-like N-terminal" evidence="3">
    <location>
        <begin position="57"/>
        <end position="196"/>
    </location>
</feature>
<feature type="coiled-coil region" evidence="1">
    <location>
        <begin position="848"/>
        <end position="875"/>
    </location>
</feature>
<evidence type="ECO:0000259" key="3">
    <source>
        <dbReference type="Pfam" id="PF25995"/>
    </source>
</evidence>
<evidence type="ECO:0000256" key="2">
    <source>
        <dbReference type="SAM" id="MobiDB-lite"/>
    </source>
</evidence>
<organism evidence="4 5">
    <name type="scientific">Coniochaeta hoffmannii</name>
    <dbReference type="NCBI Taxonomy" id="91930"/>
    <lineage>
        <taxon>Eukaryota</taxon>
        <taxon>Fungi</taxon>
        <taxon>Dikarya</taxon>
        <taxon>Ascomycota</taxon>
        <taxon>Pezizomycotina</taxon>
        <taxon>Sordariomycetes</taxon>
        <taxon>Sordariomycetidae</taxon>
        <taxon>Coniochaetales</taxon>
        <taxon>Coniochaetaceae</taxon>
        <taxon>Coniochaeta</taxon>
    </lineage>
</organism>
<evidence type="ECO:0000256" key="1">
    <source>
        <dbReference type="SAM" id="Coils"/>
    </source>
</evidence>
<feature type="region of interest" description="Disordered" evidence="2">
    <location>
        <begin position="431"/>
        <end position="463"/>
    </location>
</feature>
<dbReference type="GO" id="GO:0070822">
    <property type="term" value="C:Sin3-type complex"/>
    <property type="evidence" value="ECO:0007669"/>
    <property type="project" value="TreeGrafter"/>
</dbReference>
<gene>
    <name evidence="4" type="ORF">NKR19_g3253</name>
</gene>
<dbReference type="Pfam" id="PF25995">
    <property type="entry name" value="STB6_N"/>
    <property type="match status" value="1"/>
</dbReference>
<reference evidence="4" key="1">
    <citation type="submission" date="2022-07" db="EMBL/GenBank/DDBJ databases">
        <title>Fungi with potential for degradation of polypropylene.</title>
        <authorList>
            <person name="Gostincar C."/>
        </authorList>
    </citation>
    <scope>NUCLEOTIDE SEQUENCE</scope>
    <source>
        <strain evidence="4">EXF-13287</strain>
    </source>
</reference>
<keyword evidence="5" id="KW-1185">Reference proteome</keyword>
<name>A0AA38S950_9PEZI</name>
<accession>A0AA38S950</accession>
<keyword evidence="1" id="KW-0175">Coiled coil</keyword>
<proteinExistence type="predicted"/>
<dbReference type="PANTHER" id="PTHR31011">
    <property type="entry name" value="PROTEIN STB2-RELATED"/>
    <property type="match status" value="1"/>
</dbReference>
<evidence type="ECO:0000313" key="4">
    <source>
        <dbReference type="EMBL" id="KAJ9158520.1"/>
    </source>
</evidence>
<evidence type="ECO:0000313" key="5">
    <source>
        <dbReference type="Proteomes" id="UP001174691"/>
    </source>
</evidence>